<reference evidence="3" key="1">
    <citation type="submission" date="2012-07" db="EMBL/GenBank/DDBJ databases">
        <title>Genome of the Chinese tree shrew, a rising model animal genetically related to primates.</title>
        <authorList>
            <person name="Zhang G."/>
            <person name="Fan Y."/>
            <person name="Yao Y."/>
            <person name="Huang Z."/>
        </authorList>
    </citation>
    <scope>NUCLEOTIDE SEQUENCE [LARGE SCALE GENOMIC DNA]</scope>
</reference>
<evidence type="ECO:0000313" key="2">
    <source>
        <dbReference type="EMBL" id="ELW48707.1"/>
    </source>
</evidence>
<name>L9JHY8_TUPCH</name>
<evidence type="ECO:0000256" key="1">
    <source>
        <dbReference type="SAM" id="MobiDB-lite"/>
    </source>
</evidence>
<dbReference type="EMBL" id="KB321029">
    <property type="protein sequence ID" value="ELW48707.1"/>
    <property type="molecule type" value="Genomic_DNA"/>
</dbReference>
<protein>
    <submittedName>
        <fullName evidence="2">SH3 domain-containing protein 21</fullName>
    </submittedName>
</protein>
<keyword evidence="3" id="KW-1185">Reference proteome</keyword>
<sequence length="152" mass="16643">MSPRCTFTCSGCPVVPLDKASIPEQILAPDKGPISEKMPALENKASTLEKTTPEKISAPDQVPSPEQPLTLDKAFAPERVFSVDEALAPGIPPKDEAPDLKMAPLEDEALTLEKPQLQSQSKPGSMATFEKAHWQDKAVAFWKKHLQKMRPT</sequence>
<dbReference type="InParanoid" id="L9JHY8"/>
<dbReference type="STRING" id="246437.L9JHY8"/>
<proteinExistence type="predicted"/>
<dbReference type="AlphaFoldDB" id="L9JHY8"/>
<accession>L9JHY8</accession>
<evidence type="ECO:0000313" key="3">
    <source>
        <dbReference type="Proteomes" id="UP000011518"/>
    </source>
</evidence>
<reference evidence="3" key="2">
    <citation type="journal article" date="2013" name="Nat. Commun.">
        <title>Genome of the Chinese tree shrew.</title>
        <authorList>
            <person name="Fan Y."/>
            <person name="Huang Z.Y."/>
            <person name="Cao C.C."/>
            <person name="Chen C.S."/>
            <person name="Chen Y.X."/>
            <person name="Fan D.D."/>
            <person name="He J."/>
            <person name="Hou H.L."/>
            <person name="Hu L."/>
            <person name="Hu X.T."/>
            <person name="Jiang X.T."/>
            <person name="Lai R."/>
            <person name="Lang Y.S."/>
            <person name="Liang B."/>
            <person name="Liao S.G."/>
            <person name="Mu D."/>
            <person name="Ma Y.Y."/>
            <person name="Niu Y.Y."/>
            <person name="Sun X.Q."/>
            <person name="Xia J.Q."/>
            <person name="Xiao J."/>
            <person name="Xiong Z.Q."/>
            <person name="Xu L."/>
            <person name="Yang L."/>
            <person name="Zhang Y."/>
            <person name="Zhao W."/>
            <person name="Zhao X.D."/>
            <person name="Zheng Y.T."/>
            <person name="Zhou J.M."/>
            <person name="Zhu Y.B."/>
            <person name="Zhang G.J."/>
            <person name="Wang J."/>
            <person name="Yao Y.G."/>
        </authorList>
    </citation>
    <scope>NUCLEOTIDE SEQUENCE [LARGE SCALE GENOMIC DNA]</scope>
</reference>
<organism evidence="2 3">
    <name type="scientific">Tupaia chinensis</name>
    <name type="common">Chinese tree shrew</name>
    <name type="synonym">Tupaia belangeri chinensis</name>
    <dbReference type="NCBI Taxonomy" id="246437"/>
    <lineage>
        <taxon>Eukaryota</taxon>
        <taxon>Metazoa</taxon>
        <taxon>Chordata</taxon>
        <taxon>Craniata</taxon>
        <taxon>Vertebrata</taxon>
        <taxon>Euteleostomi</taxon>
        <taxon>Mammalia</taxon>
        <taxon>Eutheria</taxon>
        <taxon>Euarchontoglires</taxon>
        <taxon>Scandentia</taxon>
        <taxon>Tupaiidae</taxon>
        <taxon>Tupaia</taxon>
    </lineage>
</organism>
<dbReference type="Proteomes" id="UP000011518">
    <property type="component" value="Unassembled WGS sequence"/>
</dbReference>
<gene>
    <name evidence="2" type="ORF">TREES_T100019758</name>
</gene>
<feature type="region of interest" description="Disordered" evidence="1">
    <location>
        <begin position="28"/>
        <end position="68"/>
    </location>
</feature>